<organism evidence="2 3">
    <name type="scientific">Lepeophtheirus salmonis</name>
    <name type="common">Salmon louse</name>
    <name type="synonym">Caligus salmonis</name>
    <dbReference type="NCBI Taxonomy" id="72036"/>
    <lineage>
        <taxon>Eukaryota</taxon>
        <taxon>Metazoa</taxon>
        <taxon>Ecdysozoa</taxon>
        <taxon>Arthropoda</taxon>
        <taxon>Crustacea</taxon>
        <taxon>Multicrustacea</taxon>
        <taxon>Hexanauplia</taxon>
        <taxon>Copepoda</taxon>
        <taxon>Siphonostomatoida</taxon>
        <taxon>Caligidae</taxon>
        <taxon>Lepeophtheirus</taxon>
    </lineage>
</organism>
<dbReference type="OrthoDB" id="45365at2759"/>
<evidence type="ECO:0000259" key="1">
    <source>
        <dbReference type="PROSITE" id="PS50097"/>
    </source>
</evidence>
<dbReference type="InterPro" id="IPR011333">
    <property type="entry name" value="SKP1/BTB/POZ_sf"/>
</dbReference>
<dbReference type="SMART" id="SM00225">
    <property type="entry name" value="BTB"/>
    <property type="match status" value="1"/>
</dbReference>
<dbReference type="Proteomes" id="UP000675881">
    <property type="component" value="Unassembled WGS sequence"/>
</dbReference>
<feature type="domain" description="BTB" evidence="1">
    <location>
        <begin position="105"/>
        <end position="175"/>
    </location>
</feature>
<dbReference type="AlphaFoldDB" id="A0A817F909"/>
<dbReference type="Gene3D" id="2.60.120.820">
    <property type="entry name" value="PHR domain"/>
    <property type="match status" value="1"/>
</dbReference>
<dbReference type="InterPro" id="IPR038648">
    <property type="entry name" value="PHR_sf"/>
</dbReference>
<dbReference type="EMBL" id="CAJNVT010000003">
    <property type="protein sequence ID" value="CAF2740546.1"/>
    <property type="molecule type" value="Genomic_DNA"/>
</dbReference>
<accession>A0A817F909</accession>
<sequence>MRTLLTKKKERKKDLQFVRELATEYVVSTKKRSSLTQSLKKVKKEENNPGYILPPIILHMPSSTSTKVLYIENGKNPRFLPLSWQSVKTKLSQKGKYILDTGTWSDCRFLVGIPPDSKIYNGHKLLLAMASPVFEAMFYGGLAERDTCIKILDVQPEAFQTLLEYVYTDEIKLDSFELACELCYAAKKYMLPSLVEECKKYLWQDLYPRNACRAYEFGKLFEEPILMEKSLQIIINQTKESTICASEIELFNAMIRWSIKEVERRCPEGDNIVNMQRRCLGEALFHIRYLIFTASEFADGPAKTGLLTEQESFAILMNISSFGSWKMPDHMNSETSSRKSPCDILSTSFDMTDIFICNRNMMQEPNCLNSSILDCSVNFSVDRSICIRGLEVPSQVQDVVLDDSSSDKPDYNELLYAHILDSEGSRLSYTHYTAKVSYHSMTRINFNKPVVIKANRTYRIGIVLNKVGWYPMGVCTRRVLSEGCFFTFGVGSSNDNLRDDLIRSIYFSK</sequence>
<dbReference type="Pfam" id="PF00651">
    <property type="entry name" value="BTB"/>
    <property type="match status" value="1"/>
</dbReference>
<evidence type="ECO:0000313" key="3">
    <source>
        <dbReference type="Proteomes" id="UP000675881"/>
    </source>
</evidence>
<dbReference type="InterPro" id="IPR000210">
    <property type="entry name" value="BTB/POZ_dom"/>
</dbReference>
<dbReference type="GO" id="GO:0000932">
    <property type="term" value="C:P-body"/>
    <property type="evidence" value="ECO:0007669"/>
    <property type="project" value="TreeGrafter"/>
</dbReference>
<proteinExistence type="predicted"/>
<dbReference type="GO" id="GO:0005829">
    <property type="term" value="C:cytosol"/>
    <property type="evidence" value="ECO:0007669"/>
    <property type="project" value="TreeGrafter"/>
</dbReference>
<dbReference type="Gene3D" id="3.30.710.10">
    <property type="entry name" value="Potassium Channel Kv1.1, Chain A"/>
    <property type="match status" value="1"/>
</dbReference>
<gene>
    <name evidence="2" type="ORF">LSAA_20</name>
</gene>
<reference evidence="2" key="1">
    <citation type="submission" date="2021-02" db="EMBL/GenBank/DDBJ databases">
        <authorList>
            <person name="Bekaert M."/>
        </authorList>
    </citation>
    <scope>NUCLEOTIDE SEQUENCE</scope>
    <source>
        <strain evidence="2">IoA-00</strain>
    </source>
</reference>
<dbReference type="PROSITE" id="PS50097">
    <property type="entry name" value="BTB"/>
    <property type="match status" value="1"/>
</dbReference>
<dbReference type="GO" id="GO:0022008">
    <property type="term" value="P:neurogenesis"/>
    <property type="evidence" value="ECO:0007669"/>
    <property type="project" value="TreeGrafter"/>
</dbReference>
<comment type="caution">
    <text evidence="2">The sequence shown here is derived from an EMBL/GenBank/DDBJ whole genome shotgun (WGS) entry which is preliminary data.</text>
</comment>
<dbReference type="FunFam" id="3.30.710.10:FF:000169">
    <property type="entry name" value="BTB/POZ domain-containing protein 2"/>
    <property type="match status" value="1"/>
</dbReference>
<evidence type="ECO:0000313" key="2">
    <source>
        <dbReference type="EMBL" id="CAF2740546.1"/>
    </source>
</evidence>
<name>A0A817F909_LEPSM</name>
<protein>
    <submittedName>
        <fullName evidence="2">BTBD3_6</fullName>
    </submittedName>
</protein>
<dbReference type="PANTHER" id="PTHR45774:SF3">
    <property type="entry name" value="BTB (POZ) DOMAIN-CONTAINING 2B-RELATED"/>
    <property type="match status" value="1"/>
</dbReference>
<keyword evidence="3" id="KW-1185">Reference proteome</keyword>
<dbReference type="SUPFAM" id="SSF54695">
    <property type="entry name" value="POZ domain"/>
    <property type="match status" value="1"/>
</dbReference>
<dbReference type="PANTHER" id="PTHR45774">
    <property type="entry name" value="BTB/POZ DOMAIN-CONTAINING"/>
    <property type="match status" value="1"/>
</dbReference>